<protein>
    <submittedName>
        <fullName evidence="2">Uncharacterized protein</fullName>
    </submittedName>
</protein>
<gene>
    <name evidence="2" type="ORF">PLEPLA_LOCUS41123</name>
</gene>
<comment type="caution">
    <text evidence="2">The sequence shown here is derived from an EMBL/GenBank/DDBJ whole genome shotgun (WGS) entry which is preliminary data.</text>
</comment>
<keyword evidence="3" id="KW-1185">Reference proteome</keyword>
<accession>A0A9N7VS84</accession>
<organism evidence="2 3">
    <name type="scientific">Pleuronectes platessa</name>
    <name type="common">European plaice</name>
    <dbReference type="NCBI Taxonomy" id="8262"/>
    <lineage>
        <taxon>Eukaryota</taxon>
        <taxon>Metazoa</taxon>
        <taxon>Chordata</taxon>
        <taxon>Craniata</taxon>
        <taxon>Vertebrata</taxon>
        <taxon>Euteleostomi</taxon>
        <taxon>Actinopterygii</taxon>
        <taxon>Neopterygii</taxon>
        <taxon>Teleostei</taxon>
        <taxon>Neoteleostei</taxon>
        <taxon>Acanthomorphata</taxon>
        <taxon>Carangaria</taxon>
        <taxon>Pleuronectiformes</taxon>
        <taxon>Pleuronectoidei</taxon>
        <taxon>Pleuronectidae</taxon>
        <taxon>Pleuronectes</taxon>
    </lineage>
</organism>
<sequence length="766" mass="86275">MIPKQKKSVELTSKPAPLVLGEKRKMFRWPRDTEPVVFLEASCSSKKPWNPADQKDQKRRRIPSKPVVFLGAASYEDQQQVDITFGAASYEDQPQVDITFGAASYEDLPQVELTSKPAPLVLGEKRKMFRWPRDTEPVVLLEASCSSKKPWNPADQKDQKRRRIPSKPVVFLGAASYEDQPQVDITFGAASYEDLPQVDITFGAASYEDLPQVELTSKPAPLVLGEKRKMFRWPRDTEPVVFLEASCSSKKPWNPADQKDQKRRRIPSKPVVFLGAASYEDQPQVDITFGAASYEDQPQVDITFGAASYEDLPQVELTSKPAPLVLGEKRKMFRWPRDTEPVVFLEASCSSKKPWNPADQKDQKRRRIPSKPVVFLGAASYEDQPQVDITFGAASYEDLPQVDITFGAASYEDLPQVELTSKPAPLVLGEKRKMFRWPRDTEPVVFLEASCSSKKPWNPADQKDQKRRRIPSKPVVFLGAASYEDQPQVDITFGAASYEDQPQVDITFGAASYEDLPQVELTSKPAPLVLGEKRKMFRWPRDTEPVVFLEASCSSKKPWNPADQKDQKRRRIPSKPVVFLGAASYEDQPQVDITFGAASYEDLPQVDITFGAASYEDLPQVELTSKPAPLVLGEKRKMFRWPRDTEPVVFLEASCSSKKPWNPADQKDQKRRRIPSKPVVFLGAASYEDQPQVDITFGAASYEDQPQVDITFGAASYEDLPQVELTSKPAPLVLGEKRKMFRWPRDTEPVVFLEASCSSKKPWNLG</sequence>
<dbReference type="Proteomes" id="UP001153269">
    <property type="component" value="Unassembled WGS sequence"/>
</dbReference>
<feature type="region of interest" description="Disordered" evidence="1">
    <location>
        <begin position="44"/>
        <end position="63"/>
    </location>
</feature>
<proteinExistence type="predicted"/>
<dbReference type="EMBL" id="CADEAL010004168">
    <property type="protein sequence ID" value="CAB1453370.1"/>
    <property type="molecule type" value="Genomic_DNA"/>
</dbReference>
<evidence type="ECO:0000256" key="1">
    <source>
        <dbReference type="SAM" id="MobiDB-lite"/>
    </source>
</evidence>
<reference evidence="2" key="1">
    <citation type="submission" date="2020-03" db="EMBL/GenBank/DDBJ databases">
        <authorList>
            <person name="Weist P."/>
        </authorList>
    </citation>
    <scope>NUCLEOTIDE SEQUENCE</scope>
</reference>
<evidence type="ECO:0000313" key="3">
    <source>
        <dbReference type="Proteomes" id="UP001153269"/>
    </source>
</evidence>
<dbReference type="AlphaFoldDB" id="A0A9N7VS84"/>
<evidence type="ECO:0000313" key="2">
    <source>
        <dbReference type="EMBL" id="CAB1453370.1"/>
    </source>
</evidence>
<name>A0A9N7VS84_PLEPL</name>